<feature type="domain" description="POTRA" evidence="10">
    <location>
        <begin position="175"/>
        <end position="243"/>
    </location>
</feature>
<dbReference type="AlphaFoldDB" id="U1LMI8"/>
<keyword evidence="7" id="KW-0131">Cell cycle</keyword>
<evidence type="ECO:0000256" key="1">
    <source>
        <dbReference type="ARBA" id="ARBA00004370"/>
    </source>
</evidence>
<dbReference type="OrthoDB" id="4793367at2"/>
<dbReference type="PANTHER" id="PTHR37820:SF1">
    <property type="entry name" value="CELL DIVISION PROTEIN FTSQ"/>
    <property type="match status" value="1"/>
</dbReference>
<proteinExistence type="predicted"/>
<evidence type="ECO:0000313" key="12">
    <source>
        <dbReference type="Proteomes" id="UP000016462"/>
    </source>
</evidence>
<keyword evidence="2" id="KW-1003">Cell membrane</keyword>
<feature type="region of interest" description="Disordered" evidence="8">
    <location>
        <begin position="70"/>
        <end position="98"/>
    </location>
</feature>
<protein>
    <recommendedName>
        <fullName evidence="10">POTRA domain-containing protein</fullName>
    </recommendedName>
</protein>
<evidence type="ECO:0000256" key="4">
    <source>
        <dbReference type="ARBA" id="ARBA00022692"/>
    </source>
</evidence>
<dbReference type="RefSeq" id="WP_021011645.1">
    <property type="nucleotide sequence ID" value="NZ_ASHR01000037.1"/>
</dbReference>
<keyword evidence="6 9" id="KW-0472">Membrane</keyword>
<dbReference type="GO" id="GO:0051301">
    <property type="term" value="P:cell division"/>
    <property type="evidence" value="ECO:0007669"/>
    <property type="project" value="UniProtKB-KW"/>
</dbReference>
<feature type="region of interest" description="Disordered" evidence="8">
    <location>
        <begin position="1"/>
        <end position="27"/>
    </location>
</feature>
<evidence type="ECO:0000256" key="3">
    <source>
        <dbReference type="ARBA" id="ARBA00022618"/>
    </source>
</evidence>
<sequence>MRRPDGFEPVEPEPRATEAEEAGERPVDLAELVRARREALRREALEREAAEAVPQRRWALSAYGDLDEGEAADADGADAGTAPVGPLVEGGSHAQRVDRAWREAEREQRRAERAEAREAARAARVAKRARVRRERAEVRRFTAARRRQLRTALLAVGGLAVALAVLVGLVWSPLMSVREVRVEGTERLGAAAVQQALADSMGQPIATVTEEGVAERLRSIPQIESFRVDIVPPSTVIVRIVEREPAAIVPGDAGEVVIDAAGVVLGGVDESTAALPRLDGVEVGTEEFEAAATVLVSVPRSVLEATATIAAPTPSDIQLSLHSGQTVLWGGADESQLKADVLAALLETQDPALAVILDVSAPETPVVRGS</sequence>
<evidence type="ECO:0000256" key="2">
    <source>
        <dbReference type="ARBA" id="ARBA00022475"/>
    </source>
</evidence>
<keyword evidence="4 9" id="KW-0812">Transmembrane</keyword>
<evidence type="ECO:0000256" key="8">
    <source>
        <dbReference type="SAM" id="MobiDB-lite"/>
    </source>
</evidence>
<dbReference type="PANTHER" id="PTHR37820">
    <property type="entry name" value="CELL DIVISION PROTEIN DIVIB"/>
    <property type="match status" value="1"/>
</dbReference>
<keyword evidence="5 9" id="KW-1133">Transmembrane helix</keyword>
<evidence type="ECO:0000313" key="11">
    <source>
        <dbReference type="EMBL" id="ERG63162.1"/>
    </source>
</evidence>
<feature type="transmembrane region" description="Helical" evidence="9">
    <location>
        <begin position="149"/>
        <end position="171"/>
    </location>
</feature>
<dbReference type="Proteomes" id="UP000016462">
    <property type="component" value="Unassembled WGS sequence"/>
</dbReference>
<dbReference type="InterPro" id="IPR050487">
    <property type="entry name" value="FtsQ_DivIB"/>
</dbReference>
<evidence type="ECO:0000259" key="10">
    <source>
        <dbReference type="PROSITE" id="PS51779"/>
    </source>
</evidence>
<dbReference type="GO" id="GO:0005886">
    <property type="term" value="C:plasma membrane"/>
    <property type="evidence" value="ECO:0007669"/>
    <property type="project" value="TreeGrafter"/>
</dbReference>
<organism evidence="11 12">
    <name type="scientific">Agrococcus pavilionensis RW1</name>
    <dbReference type="NCBI Taxonomy" id="1330458"/>
    <lineage>
        <taxon>Bacteria</taxon>
        <taxon>Bacillati</taxon>
        <taxon>Actinomycetota</taxon>
        <taxon>Actinomycetes</taxon>
        <taxon>Micrococcales</taxon>
        <taxon>Microbacteriaceae</taxon>
        <taxon>Agrococcus</taxon>
    </lineage>
</organism>
<reference evidence="11 12" key="1">
    <citation type="journal article" date="2013" name="Genome Announc.">
        <title>First draft genome sequence from a member of the genus agrococcus, isolated from modern microbialites.</title>
        <authorList>
            <person name="White R.A.III."/>
            <person name="Grassa C.J."/>
            <person name="Suttle C.A."/>
        </authorList>
    </citation>
    <scope>NUCLEOTIDE SEQUENCE [LARGE SCALE GENOMIC DNA]</scope>
    <source>
        <strain evidence="11 12">RW1</strain>
    </source>
</reference>
<dbReference type="InterPro" id="IPR013685">
    <property type="entry name" value="POTRA_FtsQ_type"/>
</dbReference>
<dbReference type="Pfam" id="PF08478">
    <property type="entry name" value="POTRA_1"/>
    <property type="match status" value="1"/>
</dbReference>
<evidence type="ECO:0000256" key="7">
    <source>
        <dbReference type="ARBA" id="ARBA00023306"/>
    </source>
</evidence>
<evidence type="ECO:0000256" key="6">
    <source>
        <dbReference type="ARBA" id="ARBA00023136"/>
    </source>
</evidence>
<keyword evidence="3" id="KW-0132">Cell division</keyword>
<comment type="subcellular location">
    <subcellularLocation>
        <location evidence="1">Membrane</location>
    </subcellularLocation>
</comment>
<gene>
    <name evidence="11" type="ORF">L332_01665</name>
</gene>
<dbReference type="PROSITE" id="PS51779">
    <property type="entry name" value="POTRA"/>
    <property type="match status" value="1"/>
</dbReference>
<accession>U1LMI8</accession>
<comment type="caution">
    <text evidence="11">The sequence shown here is derived from an EMBL/GenBank/DDBJ whole genome shotgun (WGS) entry which is preliminary data.</text>
</comment>
<keyword evidence="12" id="KW-1185">Reference proteome</keyword>
<evidence type="ECO:0000256" key="5">
    <source>
        <dbReference type="ARBA" id="ARBA00022989"/>
    </source>
</evidence>
<dbReference type="Gene3D" id="3.10.20.310">
    <property type="entry name" value="membrane protein fhac"/>
    <property type="match status" value="1"/>
</dbReference>
<dbReference type="EMBL" id="ASHR01000037">
    <property type="protein sequence ID" value="ERG63162.1"/>
    <property type="molecule type" value="Genomic_DNA"/>
</dbReference>
<dbReference type="InterPro" id="IPR034746">
    <property type="entry name" value="POTRA"/>
</dbReference>
<name>U1LMI8_9MICO</name>
<evidence type="ECO:0000256" key="9">
    <source>
        <dbReference type="SAM" id="Phobius"/>
    </source>
</evidence>